<evidence type="ECO:0000259" key="7">
    <source>
        <dbReference type="PROSITE" id="PS50024"/>
    </source>
</evidence>
<dbReference type="InterPro" id="IPR002889">
    <property type="entry name" value="WSC_carb-bd"/>
</dbReference>
<dbReference type="Proteomes" id="UP001652625">
    <property type="component" value="Chromosome 06"/>
</dbReference>
<keyword evidence="3" id="KW-0732">Signal</keyword>
<protein>
    <submittedName>
        <fullName evidence="10">Uncharacterized protein LOC101240296 isoform X4</fullName>
    </submittedName>
</protein>
<evidence type="ECO:0000313" key="10">
    <source>
        <dbReference type="RefSeq" id="XP_065656499.1"/>
    </source>
</evidence>
<feature type="domain" description="WSC" evidence="8">
    <location>
        <begin position="1383"/>
        <end position="1475"/>
    </location>
</feature>
<reference evidence="10" key="1">
    <citation type="submission" date="2025-08" db="UniProtKB">
        <authorList>
            <consortium name="RefSeq"/>
        </authorList>
    </citation>
    <scope>IDENTIFICATION</scope>
</reference>
<proteinExistence type="predicted"/>
<dbReference type="GeneID" id="101240296"/>
<dbReference type="RefSeq" id="XP_065656499.1">
    <property type="nucleotide sequence ID" value="XM_065800427.1"/>
</dbReference>
<keyword evidence="2" id="KW-0812">Transmembrane</keyword>
<evidence type="ECO:0000256" key="3">
    <source>
        <dbReference type="ARBA" id="ARBA00022729"/>
    </source>
</evidence>
<organism evidence="9 10">
    <name type="scientific">Hydra vulgaris</name>
    <name type="common">Hydra</name>
    <name type="synonym">Hydra attenuata</name>
    <dbReference type="NCBI Taxonomy" id="6087"/>
    <lineage>
        <taxon>Eukaryota</taxon>
        <taxon>Metazoa</taxon>
        <taxon>Cnidaria</taxon>
        <taxon>Hydrozoa</taxon>
        <taxon>Hydroidolina</taxon>
        <taxon>Anthoathecata</taxon>
        <taxon>Aplanulata</taxon>
        <taxon>Hydridae</taxon>
        <taxon>Hydra</taxon>
    </lineage>
</organism>
<dbReference type="Gene3D" id="3.30.70.960">
    <property type="entry name" value="SEA domain"/>
    <property type="match status" value="1"/>
</dbReference>
<dbReference type="Pfam" id="PF01390">
    <property type="entry name" value="SEA"/>
    <property type="match status" value="1"/>
</dbReference>
<keyword evidence="9" id="KW-1185">Reference proteome</keyword>
<comment type="subcellular location">
    <subcellularLocation>
        <location evidence="1">Membrane</location>
        <topology evidence="1">Single-pass membrane protein</topology>
    </subcellularLocation>
</comment>
<feature type="domain" description="SEA" evidence="7">
    <location>
        <begin position="1601"/>
        <end position="1715"/>
    </location>
</feature>
<gene>
    <name evidence="10" type="primary">LOC101240296</name>
</gene>
<keyword evidence="4" id="KW-1133">Transmembrane helix</keyword>
<evidence type="ECO:0000256" key="4">
    <source>
        <dbReference type="ARBA" id="ARBA00022989"/>
    </source>
</evidence>
<evidence type="ECO:0000256" key="1">
    <source>
        <dbReference type="ARBA" id="ARBA00004167"/>
    </source>
</evidence>
<evidence type="ECO:0000259" key="8">
    <source>
        <dbReference type="PROSITE" id="PS51212"/>
    </source>
</evidence>
<evidence type="ECO:0000256" key="6">
    <source>
        <dbReference type="ARBA" id="ARBA00023180"/>
    </source>
</evidence>
<dbReference type="SMART" id="SM00321">
    <property type="entry name" value="WSC"/>
    <property type="match status" value="1"/>
</dbReference>
<dbReference type="InterPro" id="IPR036364">
    <property type="entry name" value="SEA_dom_sf"/>
</dbReference>
<dbReference type="InterPro" id="IPR051836">
    <property type="entry name" value="Kremen_rcpt"/>
</dbReference>
<sequence>MTKVTFIRVVHFFSSCNPTNNKCCVNKFQNTNNYIIIVIKNQIYLTFSYSSWLKQENQQLSELFTNALLLFCVQVIAVDYTLLKDTILKRQKRVLDDDYINLNAQKPIELAKDNIPLSKLTTNDEVFQALLQTPKVSPDDIKEQRLDKRYADKEKDSFEKLKDFFDNVEKRSVDDYDSGLQNEFTDDKLDGERPFKLKSTLEAISIDEAESASGSGFENVTYESGDAWVSGSGADPLVKVHHFSSNNKKVPTSKDQTDDYTPIRISKREIQERFEGLPESLAVNDVRLARENPRVKILKNEAGNKVFDDIPLPFNKISEETNDNTEANYEENNSLTKSFKENRGTIDTDTKLKTTRSFKPMHYKEFKTLDILKHELGDDTFKNLRIIDEQKAKSLFDDDEGQFLNSVKKDGIYYDSRSKKILISAQIKSEKPFQNENSSILQKDKILTLKENTSSSMHPALKENSTVATIPLIILNTSNISIKENNISSIIKLPLVNESSINCTLFTNNSCYISDGVLNKKLNSSTSILPDKSDTVLTKKDIEEIFSSLVAKNPTPLSALKSTKLVRVQKREILSDLDPNIAKEMGDTGKQLEDEFKVNNKRDIDKNEKVLFPNSLLGIWSGLGTEPEFVHGLIKQDFFTEHGESELENDAKDGPVKYKLKNLKLRRKKKLNQNNRKVHKGKSKTKFQSENNVAKSKNFQKRDFIPFEEEEQEESKHMEMGSLGSLNMHVREKRGMSTNLKDDEEDINLSKNQRQLNEESFRLLNDSINHATKPSVHGKVVFAFDEVKELMPTRRFFSKQDPNLSPELLNIENSITQSRSDISYPSEQDKFHKFQNTSPSLVFESLPTSTYLPPQKTFDLDKDLADSMVLEEKQHFLAAMPVKVEFSSNKNPPLTQERSNVYKEPKIFNESMKSKLHKVQLAQLKANELRNKYQQLINWESSNPAEVPELEKDGIETEKELKEFGKQFENTDIGKLQEAEIRALSSPSAYHNAETSDIAYLAKKLQEKHFDAESPEHKARTFNQLQQKILNEQEQYKLLLQQQQKEYQDKLDSMAYYDTVYSNKPYEVSPEPYEVSPEVQPADIQEVSMMTEDLSHLSKYPFNHLVAKKPDTKPNKQFSKDSPYILSFKNAPLNNTSLLNRSNNLSPEGSQTLKLVKNVQETPDLVKPIENKNQKTIEKELVQKEDLNQTFNSFDLQKKSANLERINVNNSGNISHDFLISKSIPQQSISADLDKNSTFSWVSNTSVPQLNKTEQNTLPNKVVVISGQLVTNTFTTTSLPVVTVARINSSILKSLSDEKLINVSYFGNATAVLKNFTASYKFDNISTINETSSKLSLLSSNNTNLTSSSLKDTKSLPVPLPFPIDISYQPKRSYKALEIEQRIDGYIGCYIDHLEQGRDLPVRAGVPFVTPNNCRSACKKTGYRYAGLQYGYLCFCGNSYGKYDIAPDTDCDTVCSGNETHTCGGLWRNKIYSTENVDEELNEGPIPVYITPREKYHLRAVQPDLRSNIPEKPFKSQVLSSNDFNNGISQPIISTEEILKATQDAEKKDIANLQNLSVSMNKKPIEHEGETLINFSYLHPQKETEEEFQNSPPMPLKIEPGTHLFRGEVILKQSWYSDLANPNSTKYLILTGNIEQALKNLFAKDPMFLKAEVMSLREISHRMPRKTLVDFTLTFEEHKKSQDVARVLFTLVRKTERLDAMPVLPATLKIKEYLFEPSVQAYIPQVIEGNFTEDFSKEIQSNEIDKNLNSFETTYVSPVVTLSEPILSQLSNTKLAHTDVFNEEITRLSNHSFNEQIPNHLKFSNLKNFQTFNTIYSQKPENIVSVNRAVSTRIMPVKTRIIPVKTSGVNELNKYLESQSKSVIASPKMVVKSSPSNKKVPYVLRMFFWRDMLARKKREDLDDHREKVKKTIKFSSALPVRERRSENDKIKLFDDQNLNTPINAPVKPKIKVIREARSQADQWSTKYKRDVDKSKRDINKIRAHHENSLLLKRTKRVVPRKELQLMQNDKLEDKDDFSTLFQDKQAIRTRRHVVKKELISDDNPLKTTYDNFSNELEKELHRNKRFKDER</sequence>
<keyword evidence="5" id="KW-0472">Membrane</keyword>
<dbReference type="SUPFAM" id="SSF82671">
    <property type="entry name" value="SEA domain"/>
    <property type="match status" value="1"/>
</dbReference>
<dbReference type="PROSITE" id="PS50024">
    <property type="entry name" value="SEA"/>
    <property type="match status" value="1"/>
</dbReference>
<dbReference type="PANTHER" id="PTHR24269:SF16">
    <property type="entry name" value="PROTEIN SLG1"/>
    <property type="match status" value="1"/>
</dbReference>
<dbReference type="PANTHER" id="PTHR24269">
    <property type="entry name" value="KREMEN PROTEIN"/>
    <property type="match status" value="1"/>
</dbReference>
<accession>A0ABM4C4K2</accession>
<dbReference type="Pfam" id="PF01822">
    <property type="entry name" value="WSC"/>
    <property type="match status" value="1"/>
</dbReference>
<evidence type="ECO:0000256" key="5">
    <source>
        <dbReference type="ARBA" id="ARBA00023136"/>
    </source>
</evidence>
<evidence type="ECO:0000256" key="2">
    <source>
        <dbReference type="ARBA" id="ARBA00022692"/>
    </source>
</evidence>
<keyword evidence="6" id="KW-0325">Glycoprotein</keyword>
<dbReference type="InterPro" id="IPR000082">
    <property type="entry name" value="SEA_dom"/>
</dbReference>
<dbReference type="PROSITE" id="PS51212">
    <property type="entry name" value="WSC"/>
    <property type="match status" value="1"/>
</dbReference>
<name>A0ABM4C4K2_HYDVU</name>
<evidence type="ECO:0000313" key="9">
    <source>
        <dbReference type="Proteomes" id="UP001652625"/>
    </source>
</evidence>